<evidence type="ECO:0000256" key="2">
    <source>
        <dbReference type="ARBA" id="ARBA00022679"/>
    </source>
</evidence>
<feature type="non-terminal residue" evidence="3">
    <location>
        <position position="1"/>
    </location>
</feature>
<dbReference type="SUPFAM" id="SSF53335">
    <property type="entry name" value="S-adenosyl-L-methionine-dependent methyltransferases"/>
    <property type="match status" value="1"/>
</dbReference>
<dbReference type="Proteomes" id="UP000229681">
    <property type="component" value="Unassembled WGS sequence"/>
</dbReference>
<dbReference type="Gene3D" id="3.40.50.150">
    <property type="entry name" value="Vaccinia Virus protein VP39"/>
    <property type="match status" value="1"/>
</dbReference>
<dbReference type="GO" id="GO:0032259">
    <property type="term" value="P:methylation"/>
    <property type="evidence" value="ECO:0007669"/>
    <property type="project" value="UniProtKB-KW"/>
</dbReference>
<keyword evidence="1" id="KW-0489">Methyltransferase</keyword>
<name>A0A2M8P9U2_9CHLR</name>
<gene>
    <name evidence="3" type="ORF">CUN49_16255</name>
</gene>
<organism evidence="3 4">
    <name type="scientific">Candidatus Thermofonsia Clade 1 bacterium</name>
    <dbReference type="NCBI Taxonomy" id="2364210"/>
    <lineage>
        <taxon>Bacteria</taxon>
        <taxon>Bacillati</taxon>
        <taxon>Chloroflexota</taxon>
        <taxon>Candidatus Thermofontia</taxon>
        <taxon>Candidatus Thermofonsia Clade 1</taxon>
    </lineage>
</organism>
<dbReference type="CDD" id="cd02440">
    <property type="entry name" value="AdoMet_MTases"/>
    <property type="match status" value="1"/>
</dbReference>
<protein>
    <recommendedName>
        <fullName evidence="5">Class I SAM-dependent methyltransferase</fullName>
    </recommendedName>
</protein>
<proteinExistence type="predicted"/>
<dbReference type="EMBL" id="PGTM01000474">
    <property type="protein sequence ID" value="PJF34321.1"/>
    <property type="molecule type" value="Genomic_DNA"/>
</dbReference>
<evidence type="ECO:0000313" key="4">
    <source>
        <dbReference type="Proteomes" id="UP000229681"/>
    </source>
</evidence>
<evidence type="ECO:0008006" key="5">
    <source>
        <dbReference type="Google" id="ProtNLM"/>
    </source>
</evidence>
<feature type="non-terminal residue" evidence="3">
    <location>
        <position position="193"/>
    </location>
</feature>
<dbReference type="AlphaFoldDB" id="A0A2M8P9U2"/>
<keyword evidence="2" id="KW-0808">Transferase</keyword>
<dbReference type="Pfam" id="PF04072">
    <property type="entry name" value="LCM"/>
    <property type="match status" value="1"/>
</dbReference>
<evidence type="ECO:0000256" key="1">
    <source>
        <dbReference type="ARBA" id="ARBA00022603"/>
    </source>
</evidence>
<comment type="caution">
    <text evidence="3">The sequence shown here is derived from an EMBL/GenBank/DDBJ whole genome shotgun (WGS) entry which is preliminary data.</text>
</comment>
<reference evidence="3 4" key="1">
    <citation type="submission" date="2017-11" db="EMBL/GenBank/DDBJ databases">
        <title>Evolution of Phototrophy in the Chloroflexi Phylum Driven by Horizontal Gene Transfer.</title>
        <authorList>
            <person name="Ward L.M."/>
            <person name="Hemp J."/>
            <person name="Shih P.M."/>
            <person name="Mcglynn S.E."/>
            <person name="Fischer W."/>
        </authorList>
    </citation>
    <scope>NUCLEOTIDE SEQUENCE [LARGE SCALE GENOMIC DNA]</scope>
    <source>
        <strain evidence="3">JP3_13</strain>
    </source>
</reference>
<accession>A0A2M8P9U2</accession>
<dbReference type="InterPro" id="IPR029063">
    <property type="entry name" value="SAM-dependent_MTases_sf"/>
</dbReference>
<sequence>HRSAEMLAGIRAELMPKPEYIAMSRPAGRVIGGMLMRLASGDRAKINIVIARPESFRYLIAEALKDRPDAHCVELASGFLPRPWQLAREFPQLRVTEVDLPEVIAEKQRRFARAKLDLPPNLRMRSADLGVVPLTEVLEGEKADVITAEGLLPYFPLHQVQHIAAGVRQSLKEDGVFIADILLREGVQELLKS</sequence>
<dbReference type="InterPro" id="IPR007213">
    <property type="entry name" value="Ppm1/Ppm2/Tcmp"/>
</dbReference>
<dbReference type="GO" id="GO:0008168">
    <property type="term" value="F:methyltransferase activity"/>
    <property type="evidence" value="ECO:0007669"/>
    <property type="project" value="UniProtKB-KW"/>
</dbReference>
<evidence type="ECO:0000313" key="3">
    <source>
        <dbReference type="EMBL" id="PJF34321.1"/>
    </source>
</evidence>